<keyword evidence="1" id="KW-0175">Coiled coil</keyword>
<protein>
    <submittedName>
        <fullName evidence="2">Uncharacterized protein</fullName>
    </submittedName>
</protein>
<organism evidence="2">
    <name type="scientific">Leptocylindrus danicus</name>
    <dbReference type="NCBI Taxonomy" id="163516"/>
    <lineage>
        <taxon>Eukaryota</taxon>
        <taxon>Sar</taxon>
        <taxon>Stramenopiles</taxon>
        <taxon>Ochrophyta</taxon>
        <taxon>Bacillariophyta</taxon>
        <taxon>Coscinodiscophyceae</taxon>
        <taxon>Chaetocerotophycidae</taxon>
        <taxon>Leptocylindrales</taxon>
        <taxon>Leptocylindraceae</taxon>
        <taxon>Leptocylindrus</taxon>
    </lineage>
</organism>
<dbReference type="AlphaFoldDB" id="A0A7S2KTI6"/>
<evidence type="ECO:0000313" key="2">
    <source>
        <dbReference type="EMBL" id="CAD9585926.1"/>
    </source>
</evidence>
<sequence length="171" mass="19828">MPIYKPNAEELKRLRVENAELKRRVAYLEVENLALRREKVAAAARQFCEEDVRPGISNWHSIVEKQETSCSFCEPFVCRSCVARISLLPGIVSILAQNSFIRIQELGRLACASRALQDFIFGDYNASSSSDTRIWAPVLLSHYPCVAYIPPEVFSRRRYRWWLYTYSILVY</sequence>
<gene>
    <name evidence="2" type="ORF">LDAN0321_LOCUS11763</name>
</gene>
<reference evidence="2" key="1">
    <citation type="submission" date="2021-01" db="EMBL/GenBank/DDBJ databases">
        <authorList>
            <person name="Corre E."/>
            <person name="Pelletier E."/>
            <person name="Niang G."/>
            <person name="Scheremetjew M."/>
            <person name="Finn R."/>
            <person name="Kale V."/>
            <person name="Holt S."/>
            <person name="Cochrane G."/>
            <person name="Meng A."/>
            <person name="Brown T."/>
            <person name="Cohen L."/>
        </authorList>
    </citation>
    <scope>NUCLEOTIDE SEQUENCE</scope>
    <source>
        <strain evidence="2">B650</strain>
    </source>
</reference>
<evidence type="ECO:0000256" key="1">
    <source>
        <dbReference type="SAM" id="Coils"/>
    </source>
</evidence>
<feature type="coiled-coil region" evidence="1">
    <location>
        <begin position="11"/>
        <end position="38"/>
    </location>
</feature>
<proteinExistence type="predicted"/>
<accession>A0A7S2KTI6</accession>
<name>A0A7S2KTI6_9STRA</name>
<dbReference type="EMBL" id="HBGY01018305">
    <property type="protein sequence ID" value="CAD9585926.1"/>
    <property type="molecule type" value="Transcribed_RNA"/>
</dbReference>